<proteinExistence type="predicted"/>
<feature type="compositionally biased region" description="Basic and acidic residues" evidence="1">
    <location>
        <begin position="239"/>
        <end position="248"/>
    </location>
</feature>
<organism evidence="2 3">
    <name type="scientific">Bos mutus</name>
    <name type="common">wild yak</name>
    <dbReference type="NCBI Taxonomy" id="72004"/>
    <lineage>
        <taxon>Eukaryota</taxon>
        <taxon>Metazoa</taxon>
        <taxon>Chordata</taxon>
        <taxon>Craniata</taxon>
        <taxon>Vertebrata</taxon>
        <taxon>Euteleostomi</taxon>
        <taxon>Mammalia</taxon>
        <taxon>Eutheria</taxon>
        <taxon>Laurasiatheria</taxon>
        <taxon>Artiodactyla</taxon>
        <taxon>Ruminantia</taxon>
        <taxon>Pecora</taxon>
        <taxon>Bovidae</taxon>
        <taxon>Bovinae</taxon>
        <taxon>Bos</taxon>
    </lineage>
</organism>
<name>A0A6B0QUM7_9CETA</name>
<protein>
    <submittedName>
        <fullName evidence="2">Uncharacterized protein</fullName>
    </submittedName>
</protein>
<accession>A0A6B0QUM7</accession>
<reference evidence="2" key="1">
    <citation type="submission" date="2019-10" db="EMBL/GenBank/DDBJ databases">
        <title>The sequence and de novo assembly of the wild yak genome.</title>
        <authorList>
            <person name="Liu Y."/>
        </authorList>
    </citation>
    <scope>NUCLEOTIDE SEQUENCE [LARGE SCALE GENOMIC DNA]</scope>
    <source>
        <strain evidence="2">WY2019</strain>
    </source>
</reference>
<dbReference type="Proteomes" id="UP000322234">
    <property type="component" value="Unassembled WGS sequence"/>
</dbReference>
<evidence type="ECO:0000313" key="2">
    <source>
        <dbReference type="EMBL" id="MXQ80401.1"/>
    </source>
</evidence>
<feature type="region of interest" description="Disordered" evidence="1">
    <location>
        <begin position="131"/>
        <end position="150"/>
    </location>
</feature>
<evidence type="ECO:0000256" key="1">
    <source>
        <dbReference type="SAM" id="MobiDB-lite"/>
    </source>
</evidence>
<dbReference type="EMBL" id="VBQZ03000004">
    <property type="protein sequence ID" value="MXQ80401.1"/>
    <property type="molecule type" value="Genomic_DNA"/>
</dbReference>
<gene>
    <name evidence="2" type="ORF">E5288_WYG006190</name>
</gene>
<evidence type="ECO:0000313" key="3">
    <source>
        <dbReference type="Proteomes" id="UP000322234"/>
    </source>
</evidence>
<dbReference type="AlphaFoldDB" id="A0A6B0QUM7"/>
<feature type="region of interest" description="Disordered" evidence="1">
    <location>
        <begin position="224"/>
        <end position="248"/>
    </location>
</feature>
<sequence>MAELEKPFSRQFQDHQLFLPAAHRADSSLAPGDQSRTLKLGFWGRADRTAQMSAWLFHIWSRLRWPLRLPGKMRVAVDAGICPGTLSILAASVHDSGCEPAVENKNLRLLEAGSHPDHILFGSSHGFNHANSTEQKKPSTRADGQDCGWQQRRGPARVQCSGRPWSSSICHPDALGTSLQKNQPHKLRHVILSVIMSPLMDGESSTGSIHQSLMRCLYSKDAKNKKMQPLAHQSPAQGDDNKEAAVSS</sequence>
<keyword evidence="3" id="KW-1185">Reference proteome</keyword>
<comment type="caution">
    <text evidence="2">The sequence shown here is derived from an EMBL/GenBank/DDBJ whole genome shotgun (WGS) entry which is preliminary data.</text>
</comment>